<keyword evidence="3 8" id="KW-0479">Metal-binding</keyword>
<dbReference type="InterPro" id="IPR041609">
    <property type="entry name" value="PurL_linker"/>
</dbReference>
<dbReference type="NCBIfam" id="NF002290">
    <property type="entry name" value="PRK01213.1"/>
    <property type="match status" value="1"/>
</dbReference>
<evidence type="ECO:0000259" key="12">
    <source>
        <dbReference type="Pfam" id="PF18072"/>
    </source>
</evidence>
<feature type="domain" description="PurM-like C-terminal" evidence="11">
    <location>
        <begin position="192"/>
        <end position="342"/>
    </location>
</feature>
<feature type="binding site" evidence="8">
    <location>
        <position position="232"/>
    </location>
    <ligand>
        <name>substrate</name>
    </ligand>
</feature>
<dbReference type="InterPro" id="IPR010074">
    <property type="entry name" value="PRibForGlyAmidine_synth_PurL"/>
</dbReference>
<dbReference type="AlphaFoldDB" id="A0ABD5V0R6"/>
<comment type="caution">
    <text evidence="13">The sequence shown here is derived from an EMBL/GenBank/DDBJ whole genome shotgun (WGS) entry which is preliminary data.</text>
</comment>
<comment type="catalytic activity">
    <reaction evidence="8">
        <text>N(2)-formyl-N(1)-(5-phospho-beta-D-ribosyl)glycinamide + L-glutamine + ATP + H2O = 2-formamido-N(1)-(5-O-phospho-beta-D-ribosyl)acetamidine + L-glutamate + ADP + phosphate + H(+)</text>
        <dbReference type="Rhea" id="RHEA:17129"/>
        <dbReference type="ChEBI" id="CHEBI:15377"/>
        <dbReference type="ChEBI" id="CHEBI:15378"/>
        <dbReference type="ChEBI" id="CHEBI:29985"/>
        <dbReference type="ChEBI" id="CHEBI:30616"/>
        <dbReference type="ChEBI" id="CHEBI:43474"/>
        <dbReference type="ChEBI" id="CHEBI:58359"/>
        <dbReference type="ChEBI" id="CHEBI:147286"/>
        <dbReference type="ChEBI" id="CHEBI:147287"/>
        <dbReference type="ChEBI" id="CHEBI:456216"/>
        <dbReference type="EC" id="6.3.5.3"/>
    </reaction>
</comment>
<evidence type="ECO:0000256" key="8">
    <source>
        <dbReference type="HAMAP-Rule" id="MF_00420"/>
    </source>
</evidence>
<feature type="region of interest" description="Disordered" evidence="9">
    <location>
        <begin position="349"/>
        <end position="371"/>
    </location>
</feature>
<proteinExistence type="inferred from homology"/>
<dbReference type="Pfam" id="PF00586">
    <property type="entry name" value="AIRS"/>
    <property type="match status" value="2"/>
</dbReference>
<feature type="binding site" evidence="8">
    <location>
        <position position="556"/>
    </location>
    <ligand>
        <name>substrate</name>
    </ligand>
</feature>
<feature type="binding site" evidence="8">
    <location>
        <position position="260"/>
    </location>
    <ligand>
        <name>Mg(2+)</name>
        <dbReference type="ChEBI" id="CHEBI:18420"/>
        <label>2</label>
    </ligand>
</feature>
<protein>
    <recommendedName>
        <fullName evidence="8">Phosphoribosylformylglycinamidine synthase subunit PurL</fullName>
        <shortName evidence="8">FGAM synthase</shortName>
        <ecNumber evidence="8">6.3.5.3</ecNumber>
    </recommendedName>
    <alternativeName>
        <fullName evidence="8">Formylglycinamide ribonucleotide amidotransferase subunit II</fullName>
        <shortName evidence="8">FGAR amidotransferase II</shortName>
        <shortName evidence="8">FGAR-AT II</shortName>
    </alternativeName>
    <alternativeName>
        <fullName evidence="8">Glutamine amidotransferase PurL</fullName>
    </alternativeName>
    <alternativeName>
        <fullName evidence="8">Phosphoribosylformylglycinamidine synthase subunit II</fullName>
    </alternativeName>
</protein>
<dbReference type="EC" id="6.3.5.3" evidence="8"/>
<feature type="binding site" evidence="8">
    <location>
        <position position="553"/>
    </location>
    <ligand>
        <name>ATP</name>
        <dbReference type="ChEBI" id="CHEBI:30616"/>
    </ligand>
</feature>
<evidence type="ECO:0000256" key="9">
    <source>
        <dbReference type="SAM" id="MobiDB-lite"/>
    </source>
</evidence>
<dbReference type="NCBIfam" id="TIGR01736">
    <property type="entry name" value="FGAM_synth_II"/>
    <property type="match status" value="1"/>
</dbReference>
<feature type="binding site" evidence="8">
    <location>
        <position position="84"/>
    </location>
    <ligand>
        <name>Mg(2+)</name>
        <dbReference type="ChEBI" id="CHEBI:18420"/>
        <label>1</label>
    </ligand>
</feature>
<evidence type="ECO:0000313" key="13">
    <source>
        <dbReference type="EMBL" id="MFC6904506.1"/>
    </source>
</evidence>
<dbReference type="InterPro" id="IPR010918">
    <property type="entry name" value="PurM-like_C_dom"/>
</dbReference>
<feature type="active site" evidence="8">
    <location>
        <position position="34"/>
    </location>
</feature>
<keyword evidence="1 8" id="KW-0963">Cytoplasm</keyword>
<dbReference type="Pfam" id="PF02769">
    <property type="entry name" value="AIRS_C"/>
    <property type="match status" value="2"/>
</dbReference>
<feature type="binding site" evidence="8">
    <location>
        <position position="516"/>
    </location>
    <ligand>
        <name>ATP</name>
        <dbReference type="ChEBI" id="CHEBI:30616"/>
    </ligand>
</feature>
<feature type="domain" description="PurM-like N-terminal" evidence="10">
    <location>
        <begin position="59"/>
        <end position="180"/>
    </location>
</feature>
<evidence type="ECO:0000259" key="10">
    <source>
        <dbReference type="Pfam" id="PF00586"/>
    </source>
</evidence>
<dbReference type="GO" id="GO:0004642">
    <property type="term" value="F:phosphoribosylformylglycinamidine synthase activity"/>
    <property type="evidence" value="ECO:0007669"/>
    <property type="project" value="UniProtKB-UniRule"/>
</dbReference>
<evidence type="ECO:0000256" key="2">
    <source>
        <dbReference type="ARBA" id="ARBA00022598"/>
    </source>
</evidence>
<feature type="domain" description="Phosphoribosylformylglycinamidine synthase linker" evidence="12">
    <location>
        <begin position="1"/>
        <end position="37"/>
    </location>
</feature>
<dbReference type="PIRSF" id="PIRSF001587">
    <property type="entry name" value="FGAM_synthase_II"/>
    <property type="match status" value="1"/>
</dbReference>
<evidence type="ECO:0000256" key="1">
    <source>
        <dbReference type="ARBA" id="ARBA00022490"/>
    </source>
</evidence>
<evidence type="ECO:0000259" key="11">
    <source>
        <dbReference type="Pfam" id="PF02769"/>
    </source>
</evidence>
<evidence type="ECO:0000256" key="3">
    <source>
        <dbReference type="ARBA" id="ARBA00022723"/>
    </source>
</evidence>
<dbReference type="PANTHER" id="PTHR43555:SF1">
    <property type="entry name" value="PHOSPHORIBOSYLFORMYLGLYCINAMIDINE SYNTHASE SUBUNIT PURL"/>
    <property type="match status" value="1"/>
</dbReference>
<evidence type="ECO:0000256" key="7">
    <source>
        <dbReference type="ARBA" id="ARBA00022842"/>
    </source>
</evidence>
<evidence type="ECO:0000313" key="14">
    <source>
        <dbReference type="Proteomes" id="UP001596312"/>
    </source>
</evidence>
<dbReference type="Gene3D" id="3.90.650.10">
    <property type="entry name" value="PurM-like C-terminal domain"/>
    <property type="match status" value="2"/>
</dbReference>
<keyword evidence="6 8" id="KW-0067">ATP-binding</keyword>
<keyword evidence="2 8" id="KW-0436">Ligase</keyword>
<dbReference type="InterPro" id="IPR036921">
    <property type="entry name" value="PurM-like_N_sf"/>
</dbReference>
<dbReference type="Gene3D" id="3.30.1330.10">
    <property type="entry name" value="PurM-like, N-terminal domain"/>
    <property type="match status" value="2"/>
</dbReference>
<feature type="binding site" evidence="8">
    <location>
        <position position="554"/>
    </location>
    <ligand>
        <name>Mg(2+)</name>
        <dbReference type="ChEBI" id="CHEBI:18420"/>
        <label>1</label>
    </ligand>
</feature>
<reference evidence="13 14" key="1">
    <citation type="journal article" date="2019" name="Int. J. Syst. Evol. Microbiol.">
        <title>The Global Catalogue of Microorganisms (GCM) 10K type strain sequencing project: providing services to taxonomists for standard genome sequencing and annotation.</title>
        <authorList>
            <consortium name="The Broad Institute Genomics Platform"/>
            <consortium name="The Broad Institute Genome Sequencing Center for Infectious Disease"/>
            <person name="Wu L."/>
            <person name="Ma J."/>
        </authorList>
    </citation>
    <scope>NUCLEOTIDE SEQUENCE [LARGE SCALE GENOMIC DNA]</scope>
    <source>
        <strain evidence="13 14">CGMCC 1.3240</strain>
    </source>
</reference>
<dbReference type="SUPFAM" id="SSF55326">
    <property type="entry name" value="PurM N-terminal domain-like"/>
    <property type="match status" value="2"/>
</dbReference>
<dbReference type="Proteomes" id="UP001596312">
    <property type="component" value="Unassembled WGS sequence"/>
</dbReference>
<dbReference type="SUPFAM" id="SSF56042">
    <property type="entry name" value="PurM C-terminal domain-like"/>
    <property type="match status" value="2"/>
</dbReference>
<comment type="similarity">
    <text evidence="8">Belongs to the FGAMS family.</text>
</comment>
<comment type="pathway">
    <text evidence="8">Purine metabolism; IMP biosynthesis via de novo pathway; 5-amino-1-(5-phospho-D-ribosyl)imidazole from N(2)-formyl-N(1)-(5-phospho-D-ribosyl)glycinamide: step 1/2.</text>
</comment>
<comment type="subunit">
    <text evidence="8">Monomer. Part of the FGAM synthase complex composed of 1 PurL, 1 PurQ and 2 PurS subunits.</text>
</comment>
<gene>
    <name evidence="8 13" type="primary">purL</name>
    <name evidence="13" type="ORF">ACFQGH_04765</name>
</gene>
<dbReference type="CDD" id="cd02204">
    <property type="entry name" value="PurL_repeat2"/>
    <property type="match status" value="1"/>
</dbReference>
<evidence type="ECO:0000256" key="4">
    <source>
        <dbReference type="ARBA" id="ARBA00022741"/>
    </source>
</evidence>
<dbReference type="HAMAP" id="MF_00420">
    <property type="entry name" value="PurL_2"/>
    <property type="match status" value="1"/>
</dbReference>
<keyword evidence="4 8" id="KW-0547">Nucleotide-binding</keyword>
<keyword evidence="7 8" id="KW-0460">Magnesium</keyword>
<dbReference type="PANTHER" id="PTHR43555">
    <property type="entry name" value="PHOSPHORIBOSYLFORMYLGLYCINAMIDINE SYNTHASE SUBUNIT PURL"/>
    <property type="match status" value="1"/>
</dbReference>
<feature type="binding site" evidence="8">
    <location>
        <position position="37"/>
    </location>
    <ligand>
        <name>ATP</name>
        <dbReference type="ChEBI" id="CHEBI:30616"/>
    </ligand>
</feature>
<comment type="subcellular location">
    <subcellularLocation>
        <location evidence="8">Cytoplasm</location>
    </subcellularLocation>
</comment>
<dbReference type="GO" id="GO:0006189">
    <property type="term" value="P:'de novo' IMP biosynthetic process"/>
    <property type="evidence" value="ECO:0007669"/>
    <property type="project" value="UniProtKB-UniRule"/>
</dbReference>
<comment type="caution">
    <text evidence="8">Lacks conserved residue(s) required for the propagation of feature annotation.</text>
</comment>
<feature type="region of interest" description="Disordered" evidence="9">
    <location>
        <begin position="454"/>
        <end position="480"/>
    </location>
</feature>
<keyword evidence="14" id="KW-1185">Reference proteome</keyword>
<comment type="function">
    <text evidence="8">Part of the phosphoribosylformylglycinamidine synthase complex involved in the purines biosynthetic pathway. Catalyzes the ATP-dependent conversion of formylglycinamide ribonucleotide (FGAR) and glutamine to yield formylglycinamidine ribonucleotide (FGAM) and glutamate. The FGAM synthase complex is composed of three subunits. PurQ produces an ammonia molecule by converting glutamine to glutamate. PurL transfers the ammonia molecule to FGAR to form FGAM in an ATP-dependent manner. PurS interacts with PurQ and PurL and is thought to assist in the transfer of the ammonia molecule from PurQ to PurL.</text>
</comment>
<evidence type="ECO:0000256" key="5">
    <source>
        <dbReference type="ARBA" id="ARBA00022755"/>
    </source>
</evidence>
<dbReference type="CDD" id="cd02203">
    <property type="entry name" value="PurL_repeat1"/>
    <property type="match status" value="1"/>
</dbReference>
<dbReference type="GO" id="GO:0000287">
    <property type="term" value="F:magnesium ion binding"/>
    <property type="evidence" value="ECO:0007669"/>
    <property type="project" value="UniProtKB-UniRule"/>
</dbReference>
<feature type="binding site" evidence="8">
    <location>
        <begin position="304"/>
        <end position="306"/>
    </location>
    <ligand>
        <name>substrate</name>
    </ligand>
</feature>
<keyword evidence="5 8" id="KW-0658">Purine biosynthesis</keyword>
<dbReference type="RefSeq" id="WP_340603011.1">
    <property type="nucleotide sequence ID" value="NZ_JBBMXV010000001.1"/>
</dbReference>
<evidence type="ECO:0000256" key="6">
    <source>
        <dbReference type="ARBA" id="ARBA00022840"/>
    </source>
</evidence>
<dbReference type="Pfam" id="PF18072">
    <property type="entry name" value="FGAR-AT_linker"/>
    <property type="match status" value="1"/>
</dbReference>
<dbReference type="GO" id="GO:0005524">
    <property type="term" value="F:ATP binding"/>
    <property type="evidence" value="ECO:0007669"/>
    <property type="project" value="UniProtKB-UniRule"/>
</dbReference>
<accession>A0ABD5V0R6</accession>
<dbReference type="InterPro" id="IPR036676">
    <property type="entry name" value="PurM-like_C_sf"/>
</dbReference>
<dbReference type="InterPro" id="IPR016188">
    <property type="entry name" value="PurM-like_N"/>
</dbReference>
<organism evidence="13 14">
    <name type="scientific">Halalkalicoccus tibetensis</name>
    <dbReference type="NCBI Taxonomy" id="175632"/>
    <lineage>
        <taxon>Archaea</taxon>
        <taxon>Methanobacteriati</taxon>
        <taxon>Methanobacteriota</taxon>
        <taxon>Stenosarchaea group</taxon>
        <taxon>Halobacteria</taxon>
        <taxon>Halobacteriales</taxon>
        <taxon>Halococcaceae</taxon>
        <taxon>Halalkalicoccus</taxon>
    </lineage>
</organism>
<feature type="domain" description="PurM-like N-terminal" evidence="10">
    <location>
        <begin position="442"/>
        <end position="576"/>
    </location>
</feature>
<sequence>MSLSDSDREIVTGELGREPTRAEAALFENLWSEHCAYRSSRPLLSAFDSEGEQVVVGPGDDAAVVALPDHGSGEGETYITLGIESHNHPSYVDPYDGAATGIGGIVRDTLSMGAYPIALTDSLYFGDFDREHSRYLLEGVVEGISDYGNAIGVPTVGGSLAFHPDYEGNPLVNVACVGLVSEDRLVTAEAQEAGNELVLVGNATGRDGLGGASFASEDLAEDAETEDRPAVQVGDPYTEKLLIEANESLIDEGLIESARDLGAAGLGGASSELVAKGGFGAEIDLNRVHQREPNMNAMEILLAESQERMCYEVRPENVERVEAIAERFDLGCSVIGEVTEGNYTCTFEGSEAQRASDDTSGEQSEPRGRETVVDVPAEFLADGAPMNDLAHVEPEEPARDLPDVELREAFETVVGSPNTASREWVYRQYDHEVGVRTAVKPGDDAAVMAIREARAEPRSADGSSGENRETGTGLAISAGADPNWTGAAPYEGARAVAVENATNLAAKGATPLAAVDCLNGANPEKPAVYGGFRGIVSGLADACSALSVPVVGGNVSLYNDSATGPIPPTPTLAMVGTREGYDAPPTRLSGEGRLLVVGDPVLAGEAEPELGGSELLARFGGSDRFPAPSEGAPEFVAALAAAANDGGTLAVHDVSHGGLAVALAEMVGEAGARVDLSGGPTIGTLFGERAGRAVIETTDPEAVHERFEDVAPVSEIGEATPEKTLVIETDAGELSASAEEIRALRDVLERELD</sequence>
<name>A0ABD5V0R6_9EURY</name>
<feature type="domain" description="PurM-like C-terminal" evidence="11">
    <location>
        <begin position="598"/>
        <end position="727"/>
    </location>
</feature>
<feature type="binding site" evidence="8">
    <location>
        <position position="107"/>
    </location>
    <ligand>
        <name>substrate</name>
    </ligand>
</feature>
<feature type="binding site" evidence="8">
    <location>
        <position position="108"/>
    </location>
    <ligand>
        <name>Mg(2+)</name>
        <dbReference type="ChEBI" id="CHEBI:18420"/>
        <label>2</label>
    </ligand>
</feature>
<feature type="active site" description="Proton acceptor" evidence="8">
    <location>
        <position position="86"/>
    </location>
</feature>
<dbReference type="GO" id="GO:0005737">
    <property type="term" value="C:cytoplasm"/>
    <property type="evidence" value="ECO:0007669"/>
    <property type="project" value="UniProtKB-SubCell"/>
</dbReference>
<dbReference type="EMBL" id="JBHSXQ010000001">
    <property type="protein sequence ID" value="MFC6904506.1"/>
    <property type="molecule type" value="Genomic_DNA"/>
</dbReference>
<feature type="binding site" evidence="8">
    <location>
        <begin position="85"/>
        <end position="88"/>
    </location>
    <ligand>
        <name>substrate</name>
    </ligand>
</feature>